<evidence type="ECO:0008006" key="3">
    <source>
        <dbReference type="Google" id="ProtNLM"/>
    </source>
</evidence>
<keyword evidence="2" id="KW-1185">Reference proteome</keyword>
<protein>
    <recommendedName>
        <fullName evidence="3">DUF2240 family protein</fullName>
    </recommendedName>
</protein>
<evidence type="ECO:0000313" key="2">
    <source>
        <dbReference type="Proteomes" id="UP000730161"/>
    </source>
</evidence>
<accession>A0A8J7WA88</accession>
<dbReference type="Pfam" id="PF09999">
    <property type="entry name" value="DUF2240"/>
    <property type="match status" value="1"/>
</dbReference>
<dbReference type="OrthoDB" id="146786at2157"/>
<name>A0A8J7WA88_9EURY</name>
<dbReference type="InterPro" id="IPR018716">
    <property type="entry name" value="DUF2240"/>
</dbReference>
<sequence length="159" mass="18163">MSLKTIVAAAFKHLRKNRLQKVEFIYYIAIDRKWMNKEEATLLLERARDAGLINLQEGVYIPGFDLAEVEIPLGFKPSTAVLKKEDPIERLVSEIAGKAGTDQRAIYAEMNMITHDHFDDRLLPEAAVMILARRYQVDAGTYRDELMKSLVQQGDKKPD</sequence>
<reference evidence="1" key="1">
    <citation type="submission" date="2014-12" db="EMBL/GenBank/DDBJ databases">
        <authorList>
            <person name="Huang H.-H."/>
            <person name="Chen S.-C."/>
            <person name="Lai M.-C."/>
        </authorList>
    </citation>
    <scope>NUCLEOTIDE SEQUENCE</scope>
    <source>
        <strain evidence="1">K1F9705b</strain>
    </source>
</reference>
<proteinExistence type="predicted"/>
<dbReference type="EMBL" id="JWHL01000013">
    <property type="protein sequence ID" value="MBR1369480.1"/>
    <property type="molecule type" value="Genomic_DNA"/>
</dbReference>
<dbReference type="Proteomes" id="UP000730161">
    <property type="component" value="Unassembled WGS sequence"/>
</dbReference>
<dbReference type="AlphaFoldDB" id="A0A8J7WA88"/>
<dbReference type="RefSeq" id="WP_211531188.1">
    <property type="nucleotide sequence ID" value="NZ_JWHL01000013.1"/>
</dbReference>
<comment type="caution">
    <text evidence="1">The sequence shown here is derived from an EMBL/GenBank/DDBJ whole genome shotgun (WGS) entry which is preliminary data.</text>
</comment>
<evidence type="ECO:0000313" key="1">
    <source>
        <dbReference type="EMBL" id="MBR1369480.1"/>
    </source>
</evidence>
<gene>
    <name evidence="1" type="ORF">RJ53_08235</name>
</gene>
<organism evidence="1 2">
    <name type="scientific">Methanocalculus chunghsingensis</name>
    <dbReference type="NCBI Taxonomy" id="156457"/>
    <lineage>
        <taxon>Archaea</taxon>
        <taxon>Methanobacteriati</taxon>
        <taxon>Methanobacteriota</taxon>
        <taxon>Stenosarchaea group</taxon>
        <taxon>Methanomicrobia</taxon>
        <taxon>Methanomicrobiales</taxon>
        <taxon>Methanocalculaceae</taxon>
        <taxon>Methanocalculus</taxon>
    </lineage>
</organism>